<accession>A0ABP9RPJ4</accession>
<dbReference type="Proteomes" id="UP001501570">
    <property type="component" value="Unassembled WGS sequence"/>
</dbReference>
<evidence type="ECO:0000313" key="1">
    <source>
        <dbReference type="EMBL" id="GAA5183547.1"/>
    </source>
</evidence>
<organism evidence="1 2">
    <name type="scientific">Rugosimonospora acidiphila</name>
    <dbReference type="NCBI Taxonomy" id="556531"/>
    <lineage>
        <taxon>Bacteria</taxon>
        <taxon>Bacillati</taxon>
        <taxon>Actinomycetota</taxon>
        <taxon>Actinomycetes</taxon>
        <taxon>Micromonosporales</taxon>
        <taxon>Micromonosporaceae</taxon>
        <taxon>Rugosimonospora</taxon>
    </lineage>
</organism>
<gene>
    <name evidence="1" type="ORF">GCM10023322_23080</name>
</gene>
<name>A0ABP9RPJ4_9ACTN</name>
<comment type="caution">
    <text evidence="1">The sequence shown here is derived from an EMBL/GenBank/DDBJ whole genome shotgun (WGS) entry which is preliminary data.</text>
</comment>
<protein>
    <submittedName>
        <fullName evidence="1">Uncharacterized protein</fullName>
    </submittedName>
</protein>
<keyword evidence="2" id="KW-1185">Reference proteome</keyword>
<dbReference type="EMBL" id="BAABJQ010000005">
    <property type="protein sequence ID" value="GAA5183547.1"/>
    <property type="molecule type" value="Genomic_DNA"/>
</dbReference>
<evidence type="ECO:0000313" key="2">
    <source>
        <dbReference type="Proteomes" id="UP001501570"/>
    </source>
</evidence>
<sequence>MSALAFVGVADIVRANTAGRTKARALKCFIRSSIVLFSGTTALSRYVNAGRFWRTALWSDYGLPTGGARRILQ</sequence>
<reference evidence="2" key="1">
    <citation type="journal article" date="2019" name="Int. J. Syst. Evol. Microbiol.">
        <title>The Global Catalogue of Microorganisms (GCM) 10K type strain sequencing project: providing services to taxonomists for standard genome sequencing and annotation.</title>
        <authorList>
            <consortium name="The Broad Institute Genomics Platform"/>
            <consortium name="The Broad Institute Genome Sequencing Center for Infectious Disease"/>
            <person name="Wu L."/>
            <person name="Ma J."/>
        </authorList>
    </citation>
    <scope>NUCLEOTIDE SEQUENCE [LARGE SCALE GENOMIC DNA]</scope>
    <source>
        <strain evidence="2">JCM 18304</strain>
    </source>
</reference>
<proteinExistence type="predicted"/>